<name>A0A5B2X0W0_9PSEU</name>
<accession>A0A5B2X0W0</accession>
<gene>
    <name evidence="1" type="ORF">F0L68_26950</name>
</gene>
<dbReference type="EMBL" id="VUOB01000053">
    <property type="protein sequence ID" value="KAA2256087.1"/>
    <property type="molecule type" value="Genomic_DNA"/>
</dbReference>
<comment type="caution">
    <text evidence="1">The sequence shown here is derived from an EMBL/GenBank/DDBJ whole genome shotgun (WGS) entry which is preliminary data.</text>
</comment>
<evidence type="ECO:0000313" key="1">
    <source>
        <dbReference type="EMBL" id="KAA2256087.1"/>
    </source>
</evidence>
<keyword evidence="2" id="KW-1185">Reference proteome</keyword>
<reference evidence="1 2" key="1">
    <citation type="submission" date="2019-09" db="EMBL/GenBank/DDBJ databases">
        <title>Goodfellowia gen. nov., a new genus of the Pseudonocardineae related to Actinoalloteichus, containing Goodfellowia coeruleoviolacea gen. nov., comb. nov. gen. nov., comb. nov.</title>
        <authorList>
            <person name="Labeda D."/>
        </authorList>
    </citation>
    <scope>NUCLEOTIDE SEQUENCE [LARGE SCALE GENOMIC DNA]</scope>
    <source>
        <strain evidence="1 2">AN110305</strain>
    </source>
</reference>
<organism evidence="1 2">
    <name type="scientific">Solihabitans fulvus</name>
    <dbReference type="NCBI Taxonomy" id="1892852"/>
    <lineage>
        <taxon>Bacteria</taxon>
        <taxon>Bacillati</taxon>
        <taxon>Actinomycetota</taxon>
        <taxon>Actinomycetes</taxon>
        <taxon>Pseudonocardiales</taxon>
        <taxon>Pseudonocardiaceae</taxon>
        <taxon>Solihabitans</taxon>
    </lineage>
</organism>
<sequence length="153" mass="16505">MTATEQSIVSLAAHWVDGGVERITWREDSGSLASFLLVRIDIARSCWHSCGDVIAAPRQVDLVHAGTVAQEALGRLISCDVVVVRIGGVGYLVRGREGECVIREPRAGAAMRNCATAGYLWLLDGGDLRLLPRSSVLDVVRAVGWRSGEPRQP</sequence>
<evidence type="ECO:0000313" key="2">
    <source>
        <dbReference type="Proteomes" id="UP000323454"/>
    </source>
</evidence>
<dbReference type="Proteomes" id="UP000323454">
    <property type="component" value="Unassembled WGS sequence"/>
</dbReference>
<dbReference type="RefSeq" id="WP_149852617.1">
    <property type="nucleotide sequence ID" value="NZ_VUOB01000053.1"/>
</dbReference>
<reference evidence="1 2" key="2">
    <citation type="submission" date="2019-09" db="EMBL/GenBank/DDBJ databases">
        <authorList>
            <person name="Jin C."/>
        </authorList>
    </citation>
    <scope>NUCLEOTIDE SEQUENCE [LARGE SCALE GENOMIC DNA]</scope>
    <source>
        <strain evidence="1 2">AN110305</strain>
    </source>
</reference>
<dbReference type="AlphaFoldDB" id="A0A5B2X0W0"/>
<proteinExistence type="predicted"/>
<protein>
    <submittedName>
        <fullName evidence="1">Uncharacterized protein</fullName>
    </submittedName>
</protein>